<comment type="caution">
    <text evidence="1">The sequence shown here is derived from an EMBL/GenBank/DDBJ whole genome shotgun (WGS) entry which is preliminary data.</text>
</comment>
<dbReference type="EMBL" id="JANFYT010000015">
    <property type="protein sequence ID" value="MCQ4814445.1"/>
    <property type="molecule type" value="Genomic_DNA"/>
</dbReference>
<dbReference type="GeneID" id="95755815"/>
<sequence>MHYWWERDGVRFECTACGRCCGGEPGSIWVTPAERARIAGELGIDEIALRKEYLTRREGRCSIKEMENYDCIFLERNSRRCKIYKVRPLQCRLFPFWPSILKDKKVWNFYANRCPGMNNGKYYSPEIIKKFLNLPSAEIL</sequence>
<proteinExistence type="predicted"/>
<organism evidence="1 2">
    <name type="scientific">Cloacibacillus evryensis</name>
    <dbReference type="NCBI Taxonomy" id="508460"/>
    <lineage>
        <taxon>Bacteria</taxon>
        <taxon>Thermotogati</taxon>
        <taxon>Synergistota</taxon>
        <taxon>Synergistia</taxon>
        <taxon>Synergistales</taxon>
        <taxon>Synergistaceae</taxon>
        <taxon>Cloacibacillus</taxon>
    </lineage>
</organism>
<name>A0AAW5K0V4_9BACT</name>
<dbReference type="RefSeq" id="WP_008711036.1">
    <property type="nucleotide sequence ID" value="NZ_CABKQM010000006.1"/>
</dbReference>
<dbReference type="InterPro" id="IPR005358">
    <property type="entry name" value="Puta_zinc/iron-chelating_dom"/>
</dbReference>
<evidence type="ECO:0000313" key="1">
    <source>
        <dbReference type="EMBL" id="MCQ4814445.1"/>
    </source>
</evidence>
<gene>
    <name evidence="1" type="ORF">NE630_08405</name>
</gene>
<dbReference type="Pfam" id="PF03692">
    <property type="entry name" value="CxxCxxCC"/>
    <property type="match status" value="1"/>
</dbReference>
<dbReference type="PANTHER" id="PTHR35866:SF1">
    <property type="entry name" value="YKGJ FAMILY CYSTEINE CLUSTER PROTEIN"/>
    <property type="match status" value="1"/>
</dbReference>
<dbReference type="PANTHER" id="PTHR35866">
    <property type="entry name" value="PUTATIVE-RELATED"/>
    <property type="match status" value="1"/>
</dbReference>
<dbReference type="Proteomes" id="UP001205919">
    <property type="component" value="Unassembled WGS sequence"/>
</dbReference>
<keyword evidence="2" id="KW-1185">Reference proteome</keyword>
<accession>A0AAW5K0V4</accession>
<protein>
    <submittedName>
        <fullName evidence="1">YkgJ family cysteine cluster protein</fullName>
    </submittedName>
</protein>
<dbReference type="AlphaFoldDB" id="A0AAW5K0V4"/>
<reference evidence="1 2" key="1">
    <citation type="submission" date="2022-06" db="EMBL/GenBank/DDBJ databases">
        <title>Isolation of gut microbiota from human fecal samples.</title>
        <authorList>
            <person name="Pamer E.G."/>
            <person name="Barat B."/>
            <person name="Waligurski E."/>
            <person name="Medina S."/>
            <person name="Paddock L."/>
            <person name="Mostad J."/>
        </authorList>
    </citation>
    <scope>NUCLEOTIDE SEQUENCE [LARGE SCALE GENOMIC DNA]</scope>
    <source>
        <strain evidence="1 2">DFI.9.90</strain>
    </source>
</reference>
<evidence type="ECO:0000313" key="2">
    <source>
        <dbReference type="Proteomes" id="UP001205919"/>
    </source>
</evidence>